<keyword evidence="6" id="KW-0723">Serine/threonine-protein kinase</keyword>
<comment type="caution">
    <text evidence="24">The sequence shown here is derived from an EMBL/GenBank/DDBJ whole genome shotgun (WGS) entry which is preliminary data.</text>
</comment>
<dbReference type="FunFam" id="1.10.510.10:FF:000517">
    <property type="entry name" value="Putative receptor kinase Lecrk"/>
    <property type="match status" value="1"/>
</dbReference>
<evidence type="ECO:0000256" key="8">
    <source>
        <dbReference type="ARBA" id="ARBA00022692"/>
    </source>
</evidence>
<comment type="subcellular location">
    <subcellularLocation>
        <location evidence="1">Cell membrane</location>
        <topology evidence="1">Single-pass type I membrane protein</topology>
    </subcellularLocation>
</comment>
<dbReference type="InterPro" id="IPR011009">
    <property type="entry name" value="Kinase-like_dom_sf"/>
</dbReference>
<evidence type="ECO:0000256" key="15">
    <source>
        <dbReference type="ARBA" id="ARBA00023136"/>
    </source>
</evidence>
<evidence type="ECO:0000256" key="9">
    <source>
        <dbReference type="ARBA" id="ARBA00022729"/>
    </source>
</evidence>
<keyword evidence="8 21" id="KW-0812">Transmembrane</keyword>
<dbReference type="CDD" id="cd14066">
    <property type="entry name" value="STKc_IRAK"/>
    <property type="match status" value="1"/>
</dbReference>
<keyword evidence="13 20" id="KW-0067">ATP-binding</keyword>
<evidence type="ECO:0000256" key="12">
    <source>
        <dbReference type="ARBA" id="ARBA00022777"/>
    </source>
</evidence>
<dbReference type="FunFam" id="3.30.200.20:FF:000112">
    <property type="entry name" value="Lectin-domain containing receptor kinase A4.3"/>
    <property type="match status" value="1"/>
</dbReference>
<dbReference type="Gene3D" id="3.30.200.20">
    <property type="entry name" value="Phosphorylase Kinase, domain 1"/>
    <property type="match status" value="1"/>
</dbReference>
<keyword evidence="9 22" id="KW-0732">Signal</keyword>
<keyword evidence="11 20" id="KW-0547">Nucleotide-binding</keyword>
<dbReference type="GO" id="GO:0005524">
    <property type="term" value="F:ATP binding"/>
    <property type="evidence" value="ECO:0007669"/>
    <property type="project" value="UniProtKB-UniRule"/>
</dbReference>
<feature type="transmembrane region" description="Helical" evidence="21">
    <location>
        <begin position="290"/>
        <end position="311"/>
    </location>
</feature>
<dbReference type="PROSITE" id="PS00108">
    <property type="entry name" value="PROTEIN_KINASE_ST"/>
    <property type="match status" value="1"/>
</dbReference>
<feature type="domain" description="Protein kinase" evidence="23">
    <location>
        <begin position="345"/>
        <end position="621"/>
    </location>
</feature>
<keyword evidence="25" id="KW-1185">Reference proteome</keyword>
<evidence type="ECO:0000313" key="24">
    <source>
        <dbReference type="EMBL" id="KAJ0986440.1"/>
    </source>
</evidence>
<evidence type="ECO:0000256" key="20">
    <source>
        <dbReference type="PROSITE-ProRule" id="PRU10141"/>
    </source>
</evidence>
<dbReference type="CDD" id="cd06899">
    <property type="entry name" value="lectin_legume_LecRK_Arcelin_ConA"/>
    <property type="match status" value="1"/>
</dbReference>
<dbReference type="FunFam" id="2.60.120.200:FF:000051">
    <property type="entry name" value="L-type lectin-domain containing receptor kinase V.9"/>
    <property type="match status" value="1"/>
</dbReference>
<dbReference type="GO" id="GO:1901001">
    <property type="term" value="P:negative regulation of response to salt stress"/>
    <property type="evidence" value="ECO:0007669"/>
    <property type="project" value="UniProtKB-ARBA"/>
</dbReference>
<proteinExistence type="inferred from homology"/>
<dbReference type="OrthoDB" id="543442at2759"/>
<evidence type="ECO:0000256" key="6">
    <source>
        <dbReference type="ARBA" id="ARBA00022527"/>
    </source>
</evidence>
<dbReference type="PANTHER" id="PTHR27007">
    <property type="match status" value="1"/>
</dbReference>
<dbReference type="InterPro" id="IPR050528">
    <property type="entry name" value="L-type_Lectin-RKs"/>
</dbReference>
<dbReference type="GO" id="GO:0030246">
    <property type="term" value="F:carbohydrate binding"/>
    <property type="evidence" value="ECO:0007669"/>
    <property type="project" value="UniProtKB-KW"/>
</dbReference>
<keyword evidence="14 21" id="KW-1133">Transmembrane helix</keyword>
<dbReference type="InterPro" id="IPR013320">
    <property type="entry name" value="ConA-like_dom_sf"/>
</dbReference>
<dbReference type="SMART" id="SM00220">
    <property type="entry name" value="S_TKc"/>
    <property type="match status" value="1"/>
</dbReference>
<evidence type="ECO:0000256" key="1">
    <source>
        <dbReference type="ARBA" id="ARBA00004251"/>
    </source>
</evidence>
<feature type="chain" id="PRO_5038934045" description="non-specific serine/threonine protein kinase" evidence="22">
    <location>
        <begin position="21"/>
        <end position="637"/>
    </location>
</feature>
<evidence type="ECO:0000256" key="5">
    <source>
        <dbReference type="ARBA" id="ARBA00022475"/>
    </source>
</evidence>
<evidence type="ECO:0000256" key="17">
    <source>
        <dbReference type="ARBA" id="ARBA00023180"/>
    </source>
</evidence>
<comment type="similarity">
    <text evidence="2">In the N-terminal section; belongs to the leguminous lectin family.</text>
</comment>
<evidence type="ECO:0000313" key="25">
    <source>
        <dbReference type="Proteomes" id="UP001085076"/>
    </source>
</evidence>
<evidence type="ECO:0000256" key="11">
    <source>
        <dbReference type="ARBA" id="ARBA00022741"/>
    </source>
</evidence>
<evidence type="ECO:0000256" key="19">
    <source>
        <dbReference type="ARBA" id="ARBA00048977"/>
    </source>
</evidence>
<dbReference type="GO" id="GO:0004674">
    <property type="term" value="F:protein serine/threonine kinase activity"/>
    <property type="evidence" value="ECO:0007669"/>
    <property type="project" value="UniProtKB-KW"/>
</dbReference>
<protein>
    <recommendedName>
        <fullName evidence="4">non-specific serine/threonine protein kinase</fullName>
        <ecNumber evidence="4">2.7.11.1</ecNumber>
    </recommendedName>
</protein>
<dbReference type="InterPro" id="IPR019825">
    <property type="entry name" value="Lectin_legB_Mn/Ca_BS"/>
</dbReference>
<organism evidence="24 25">
    <name type="scientific">Dioscorea zingiberensis</name>
    <dbReference type="NCBI Taxonomy" id="325984"/>
    <lineage>
        <taxon>Eukaryota</taxon>
        <taxon>Viridiplantae</taxon>
        <taxon>Streptophyta</taxon>
        <taxon>Embryophyta</taxon>
        <taxon>Tracheophyta</taxon>
        <taxon>Spermatophyta</taxon>
        <taxon>Magnoliopsida</taxon>
        <taxon>Liliopsida</taxon>
        <taxon>Dioscoreales</taxon>
        <taxon>Dioscoreaceae</taxon>
        <taxon>Dioscorea</taxon>
    </lineage>
</organism>
<dbReference type="GO" id="GO:0005886">
    <property type="term" value="C:plasma membrane"/>
    <property type="evidence" value="ECO:0007669"/>
    <property type="project" value="UniProtKB-SubCell"/>
</dbReference>
<evidence type="ECO:0000256" key="3">
    <source>
        <dbReference type="ARBA" id="ARBA00010217"/>
    </source>
</evidence>
<evidence type="ECO:0000256" key="21">
    <source>
        <dbReference type="SAM" id="Phobius"/>
    </source>
</evidence>
<dbReference type="Proteomes" id="UP001085076">
    <property type="component" value="Miscellaneous, Linkage group lg01"/>
</dbReference>
<keyword evidence="17" id="KW-0325">Glycoprotein</keyword>
<sequence>MGMVIFSISVLSLLVRLAVSCDDTNFIYNGFKKTDLHFDGIAEVSPNGLLRMTNTTKNQQGHAFHRVPLRFKNNFDGSPCSFSTSFVFAIVSQYTDVSAHGFALVFSPTEERSGALPSQYLGLFNPANNGNASNHVLAVEFDTIFNIEFGDIDNNHVGIDVNGLRSVAAAPASYYAGDVGTFKNLSLFSGEPIQVWVEYNNEDMKLNVTISPVNVAKPSMPLLSSAINLSAIMYEAMYVGFSSSSGSVITSHYVLGWSFRINGQAPALSLSNLPLLPQRNKRKTTTSLKIGLSLAGVVFALGTLSGIGFLVSRKMRFKEVVEDWEIDYMTHRFSYKDLYKATRGFREEELLGVGGFGRVYKGKLPTSNIEVAVKRVSHNSQQAMREFVAEIMSIGRLRHRNLVQLLGYCRRKGEFLLVYEFLPNGSLDKLLFAEQWPTRVDWNQRFQIIKGVASGLFYLHEEWEQVVVHRDIKASNVLLDSEMNGKLGDFGLSRLYDHGSDPNTTTHIVGTMGYIAPELTSTGRATTHTDVFAFGVFVLEVACGRRPIEHGASTDSLNLIDWVRTCWRRGVLAETRDPKLGTDFVMQELELVLKIGLICSHPSPAARPSMRQVVQYLHGDLPLPKLSIAETGSLMST</sequence>
<dbReference type="InterPro" id="IPR000719">
    <property type="entry name" value="Prot_kinase_dom"/>
</dbReference>
<comment type="similarity">
    <text evidence="3">In the C-terminal section; belongs to the protein kinase superfamily. Ser/Thr protein kinase family.</text>
</comment>
<dbReference type="AlphaFoldDB" id="A0A9D5D9A6"/>
<dbReference type="InterPro" id="IPR017441">
    <property type="entry name" value="Protein_kinase_ATP_BS"/>
</dbReference>
<dbReference type="SUPFAM" id="SSF49899">
    <property type="entry name" value="Concanavalin A-like lectins/glucanases"/>
    <property type="match status" value="1"/>
</dbReference>
<dbReference type="Pfam" id="PF00139">
    <property type="entry name" value="Lectin_legB"/>
    <property type="match status" value="1"/>
</dbReference>
<comment type="catalytic activity">
    <reaction evidence="18">
        <text>L-threonyl-[protein] + ATP = O-phospho-L-threonyl-[protein] + ADP + H(+)</text>
        <dbReference type="Rhea" id="RHEA:46608"/>
        <dbReference type="Rhea" id="RHEA-COMP:11060"/>
        <dbReference type="Rhea" id="RHEA-COMP:11605"/>
        <dbReference type="ChEBI" id="CHEBI:15378"/>
        <dbReference type="ChEBI" id="CHEBI:30013"/>
        <dbReference type="ChEBI" id="CHEBI:30616"/>
        <dbReference type="ChEBI" id="CHEBI:61977"/>
        <dbReference type="ChEBI" id="CHEBI:456216"/>
        <dbReference type="EC" id="2.7.11.1"/>
    </reaction>
    <physiologicalReaction direction="left-to-right" evidence="18">
        <dbReference type="Rhea" id="RHEA:46609"/>
    </physiologicalReaction>
</comment>
<evidence type="ECO:0000256" key="2">
    <source>
        <dbReference type="ARBA" id="ARBA00008536"/>
    </source>
</evidence>
<feature type="binding site" evidence="20">
    <location>
        <position position="374"/>
    </location>
    <ligand>
        <name>ATP</name>
        <dbReference type="ChEBI" id="CHEBI:30616"/>
    </ligand>
</feature>
<reference evidence="24" key="1">
    <citation type="submission" date="2021-03" db="EMBL/GenBank/DDBJ databases">
        <authorList>
            <person name="Li Z."/>
            <person name="Yang C."/>
        </authorList>
    </citation>
    <scope>NUCLEOTIDE SEQUENCE</scope>
    <source>
        <strain evidence="24">Dzin_1.0</strain>
        <tissue evidence="24">Leaf</tissue>
    </source>
</reference>
<keyword evidence="7" id="KW-0808">Transferase</keyword>
<dbReference type="EC" id="2.7.11.1" evidence="4"/>
<dbReference type="InterPro" id="IPR001220">
    <property type="entry name" value="Legume_lectin_dom"/>
</dbReference>
<gene>
    <name evidence="24" type="ORF">J5N97_004796</name>
</gene>
<evidence type="ECO:0000256" key="16">
    <source>
        <dbReference type="ARBA" id="ARBA00023170"/>
    </source>
</evidence>
<dbReference type="PROSITE" id="PS00307">
    <property type="entry name" value="LECTIN_LEGUME_BETA"/>
    <property type="match status" value="1"/>
</dbReference>
<dbReference type="PROSITE" id="PS50011">
    <property type="entry name" value="PROTEIN_KINASE_DOM"/>
    <property type="match status" value="1"/>
</dbReference>
<keyword evidence="15 21" id="KW-0472">Membrane</keyword>
<dbReference type="Pfam" id="PF00069">
    <property type="entry name" value="Pkinase"/>
    <property type="match status" value="1"/>
</dbReference>
<evidence type="ECO:0000256" key="14">
    <source>
        <dbReference type="ARBA" id="ARBA00022989"/>
    </source>
</evidence>
<evidence type="ECO:0000256" key="13">
    <source>
        <dbReference type="ARBA" id="ARBA00022840"/>
    </source>
</evidence>
<evidence type="ECO:0000256" key="22">
    <source>
        <dbReference type="SAM" id="SignalP"/>
    </source>
</evidence>
<keyword evidence="12" id="KW-0418">Kinase</keyword>
<dbReference type="InterPro" id="IPR008271">
    <property type="entry name" value="Ser/Thr_kinase_AS"/>
</dbReference>
<evidence type="ECO:0000256" key="7">
    <source>
        <dbReference type="ARBA" id="ARBA00022679"/>
    </source>
</evidence>
<comment type="catalytic activity">
    <reaction evidence="19">
        <text>L-seryl-[protein] + ATP = O-phospho-L-seryl-[protein] + ADP + H(+)</text>
        <dbReference type="Rhea" id="RHEA:17989"/>
        <dbReference type="Rhea" id="RHEA-COMP:9863"/>
        <dbReference type="Rhea" id="RHEA-COMP:11604"/>
        <dbReference type="ChEBI" id="CHEBI:15378"/>
        <dbReference type="ChEBI" id="CHEBI:29999"/>
        <dbReference type="ChEBI" id="CHEBI:30616"/>
        <dbReference type="ChEBI" id="CHEBI:83421"/>
        <dbReference type="ChEBI" id="CHEBI:456216"/>
        <dbReference type="EC" id="2.7.11.1"/>
    </reaction>
    <physiologicalReaction direction="left-to-right" evidence="19">
        <dbReference type="Rhea" id="RHEA:17990"/>
    </physiologicalReaction>
</comment>
<reference evidence="24" key="2">
    <citation type="journal article" date="2022" name="Hortic Res">
        <title>The genome of Dioscorea zingiberensis sheds light on the biosynthesis, origin and evolution of the medicinally important diosgenin saponins.</title>
        <authorList>
            <person name="Li Y."/>
            <person name="Tan C."/>
            <person name="Li Z."/>
            <person name="Guo J."/>
            <person name="Li S."/>
            <person name="Chen X."/>
            <person name="Wang C."/>
            <person name="Dai X."/>
            <person name="Yang H."/>
            <person name="Song W."/>
            <person name="Hou L."/>
            <person name="Xu J."/>
            <person name="Tong Z."/>
            <person name="Xu A."/>
            <person name="Yuan X."/>
            <person name="Wang W."/>
            <person name="Yang Q."/>
            <person name="Chen L."/>
            <person name="Sun Z."/>
            <person name="Wang K."/>
            <person name="Pan B."/>
            <person name="Chen J."/>
            <person name="Bao Y."/>
            <person name="Liu F."/>
            <person name="Qi X."/>
            <person name="Gang D.R."/>
            <person name="Wen J."/>
            <person name="Li J."/>
        </authorList>
    </citation>
    <scope>NUCLEOTIDE SEQUENCE</scope>
    <source>
        <strain evidence="24">Dzin_1.0</strain>
    </source>
</reference>
<keyword evidence="10" id="KW-0430">Lectin</keyword>
<dbReference type="Gene3D" id="1.10.510.10">
    <property type="entry name" value="Transferase(Phosphotransferase) domain 1"/>
    <property type="match status" value="1"/>
</dbReference>
<dbReference type="EMBL" id="JAGGNH010000001">
    <property type="protein sequence ID" value="KAJ0986440.1"/>
    <property type="molecule type" value="Genomic_DNA"/>
</dbReference>
<dbReference type="SUPFAM" id="SSF56112">
    <property type="entry name" value="Protein kinase-like (PK-like)"/>
    <property type="match status" value="1"/>
</dbReference>
<evidence type="ECO:0000256" key="18">
    <source>
        <dbReference type="ARBA" id="ARBA00048659"/>
    </source>
</evidence>
<dbReference type="PROSITE" id="PS00107">
    <property type="entry name" value="PROTEIN_KINASE_ATP"/>
    <property type="match status" value="1"/>
</dbReference>
<evidence type="ECO:0000259" key="23">
    <source>
        <dbReference type="PROSITE" id="PS50011"/>
    </source>
</evidence>
<dbReference type="Gene3D" id="2.60.120.200">
    <property type="match status" value="1"/>
</dbReference>
<evidence type="ECO:0000256" key="4">
    <source>
        <dbReference type="ARBA" id="ARBA00012513"/>
    </source>
</evidence>
<feature type="signal peptide" evidence="22">
    <location>
        <begin position="1"/>
        <end position="20"/>
    </location>
</feature>
<accession>A0A9D5D9A6</accession>
<keyword evidence="5" id="KW-1003">Cell membrane</keyword>
<keyword evidence="16" id="KW-0675">Receptor</keyword>
<name>A0A9D5D9A6_9LILI</name>
<evidence type="ECO:0000256" key="10">
    <source>
        <dbReference type="ARBA" id="ARBA00022734"/>
    </source>
</evidence>